<comment type="caution">
    <text evidence="2">The sequence shown here is derived from an EMBL/GenBank/DDBJ whole genome shotgun (WGS) entry which is preliminary data.</text>
</comment>
<evidence type="ECO:0000256" key="1">
    <source>
        <dbReference type="SAM" id="MobiDB-lite"/>
    </source>
</evidence>
<sequence>MVGIASHLVVELANCSGKGQSLSDSVTRFQIPCIHPVQQGQNQSFPAPKKRKDALVVKTFGRMYLPRHDPRLVLPDLFAANGRGLNCTGQTLGFVWLALQNPLNNLVGRRESRRRNLNSPSASKFKSSSRKVFLEFFLPAPSERILLLEVIRSYKIDLKKLKSEIYQGTSRLADLMMSKGHQLLNASLGEIRFMEQYDKQYLKKSILKQEDTFRQQVHELHRLYRVQEQLMNEMNTNKKGQKDSRHPTFDLEHPTEKQDKNHMRMECQESDLDLTLATGSRRQKKKGISSCSDSGSSFSSSSTGSATTQRKGNEPGQFRISEIDMRFQHETHSQSGLKQNPWFSQCLSLS</sequence>
<accession>A0A8J5EYA3</accession>
<evidence type="ECO:0000313" key="3">
    <source>
        <dbReference type="Proteomes" id="UP000734854"/>
    </source>
</evidence>
<feature type="compositionally biased region" description="Basic and acidic residues" evidence="1">
    <location>
        <begin position="240"/>
        <end position="267"/>
    </location>
</feature>
<name>A0A8J5EYA3_ZINOF</name>
<organism evidence="2 3">
    <name type="scientific">Zingiber officinale</name>
    <name type="common">Ginger</name>
    <name type="synonym">Amomum zingiber</name>
    <dbReference type="NCBI Taxonomy" id="94328"/>
    <lineage>
        <taxon>Eukaryota</taxon>
        <taxon>Viridiplantae</taxon>
        <taxon>Streptophyta</taxon>
        <taxon>Embryophyta</taxon>
        <taxon>Tracheophyta</taxon>
        <taxon>Spermatophyta</taxon>
        <taxon>Magnoliopsida</taxon>
        <taxon>Liliopsida</taxon>
        <taxon>Zingiberales</taxon>
        <taxon>Zingiberaceae</taxon>
        <taxon>Zingiber</taxon>
    </lineage>
</organism>
<dbReference type="EMBL" id="JACMSC010000018">
    <property type="protein sequence ID" value="KAG6476992.1"/>
    <property type="molecule type" value="Genomic_DNA"/>
</dbReference>
<dbReference type="Proteomes" id="UP000734854">
    <property type="component" value="Unassembled WGS sequence"/>
</dbReference>
<feature type="region of interest" description="Disordered" evidence="1">
    <location>
        <begin position="235"/>
        <end position="317"/>
    </location>
</feature>
<keyword evidence="3" id="KW-1185">Reference proteome</keyword>
<dbReference type="PANTHER" id="PTHR33167:SF26">
    <property type="entry name" value="EXPRESSED PROTEIN"/>
    <property type="match status" value="1"/>
</dbReference>
<evidence type="ECO:0000313" key="2">
    <source>
        <dbReference type="EMBL" id="KAG6476992.1"/>
    </source>
</evidence>
<dbReference type="AlphaFoldDB" id="A0A8J5EYA3"/>
<protein>
    <submittedName>
        <fullName evidence="2">Uncharacterized protein</fullName>
    </submittedName>
</protein>
<feature type="compositionally biased region" description="Low complexity" evidence="1">
    <location>
        <begin position="288"/>
        <end position="305"/>
    </location>
</feature>
<proteinExistence type="predicted"/>
<reference evidence="2 3" key="1">
    <citation type="submission" date="2020-08" db="EMBL/GenBank/DDBJ databases">
        <title>Plant Genome Project.</title>
        <authorList>
            <person name="Zhang R.-G."/>
        </authorList>
    </citation>
    <scope>NUCLEOTIDE SEQUENCE [LARGE SCALE GENOMIC DNA]</scope>
    <source>
        <tissue evidence="2">Rhizome</tissue>
    </source>
</reference>
<dbReference type="PANTHER" id="PTHR33167">
    <property type="entry name" value="TRANSCRIPTION FACTOR, PUTATIVE (DUF863)-RELATED"/>
    <property type="match status" value="1"/>
</dbReference>
<gene>
    <name evidence="2" type="ORF">ZIOFF_066242</name>
</gene>